<dbReference type="PROSITE" id="PS51257">
    <property type="entry name" value="PROKAR_LIPOPROTEIN"/>
    <property type="match status" value="1"/>
</dbReference>
<proteinExistence type="predicted"/>
<feature type="signal peptide" evidence="2">
    <location>
        <begin position="1"/>
        <end position="21"/>
    </location>
</feature>
<feature type="chain" id="PRO_5003370350" description="DUF4367 domain-containing protein" evidence="2">
    <location>
        <begin position="22"/>
        <end position="304"/>
    </location>
</feature>
<sequence>MKLFSIILIVWIVAGCSGAEASKESAGQENALPTPTQQPKPVNLQPEEERKKEAVRSFGYVVMDGYYYRVTGETVDDAVIGKVIGEIKRVGDWEIKRSGDSNEYPPGPLYSIQEKDTKEVIAYRLPKKKGDPGPYRYSVLERSEQVEQHDPKQIMGAKNDPEEVGIALQNIRKAVPYLYEFDSNLKSAVVNQAGYSSNTGVTLYYRVSEADDKEIQGFLFIFEYPQEKAALIMNSAFSANIGGEPRSPAKASETFEMNGIQWSYYGTHLLRGEKDGHYYELQTQGKFTRDRLVGLLKHFNNNEQ</sequence>
<evidence type="ECO:0008006" key="5">
    <source>
        <dbReference type="Google" id="ProtNLM"/>
    </source>
</evidence>
<dbReference type="AlphaFoldDB" id="F8F545"/>
<dbReference type="PATRIC" id="fig|1036673.3.peg.1989"/>
<accession>F8F545</accession>
<feature type="compositionally biased region" description="Polar residues" evidence="1">
    <location>
        <begin position="25"/>
        <end position="40"/>
    </location>
</feature>
<evidence type="ECO:0000313" key="3">
    <source>
        <dbReference type="EMBL" id="AEI40775.1"/>
    </source>
</evidence>
<keyword evidence="2" id="KW-0732">Signal</keyword>
<dbReference type="EMBL" id="CP002869">
    <property type="protein sequence ID" value="AEI40775.1"/>
    <property type="molecule type" value="Genomic_DNA"/>
</dbReference>
<dbReference type="Proteomes" id="UP000006620">
    <property type="component" value="Chromosome"/>
</dbReference>
<organism evidence="3 4">
    <name type="scientific">Paenibacillus mucilaginosus (strain KNP414)</name>
    <dbReference type="NCBI Taxonomy" id="1036673"/>
    <lineage>
        <taxon>Bacteria</taxon>
        <taxon>Bacillati</taxon>
        <taxon>Bacillota</taxon>
        <taxon>Bacilli</taxon>
        <taxon>Bacillales</taxon>
        <taxon>Paenibacillaceae</taxon>
        <taxon>Paenibacillus</taxon>
    </lineage>
</organism>
<gene>
    <name evidence="3" type="ordered locus">KNP414_02214</name>
</gene>
<reference evidence="3 4" key="2">
    <citation type="journal article" date="2013" name="Genome Announc.">
        <title>Genome Sequence of Growth-Improving Paenibacillus mucilaginosus Strain KNP414.</title>
        <authorList>
            <person name="Lu J.J."/>
            <person name="Wang J.F."/>
            <person name="Hu X.F."/>
        </authorList>
    </citation>
    <scope>NUCLEOTIDE SEQUENCE [LARGE SCALE GENOMIC DNA]</scope>
    <source>
        <strain evidence="3 4">KNP414</strain>
    </source>
</reference>
<evidence type="ECO:0000256" key="2">
    <source>
        <dbReference type="SAM" id="SignalP"/>
    </source>
</evidence>
<protein>
    <recommendedName>
        <fullName evidence="5">DUF4367 domain-containing protein</fullName>
    </recommendedName>
</protein>
<dbReference type="RefSeq" id="WP_013915936.1">
    <property type="nucleotide sequence ID" value="NC_015690.1"/>
</dbReference>
<dbReference type="HOGENOM" id="CLU_914790_0_0_9"/>
<name>F8F545_PAEMK</name>
<reference evidence="4" key="1">
    <citation type="submission" date="2011-06" db="EMBL/GenBank/DDBJ databases">
        <title>Complete genome sequence of Paenibacillus mucilaginosus KNP414.</title>
        <authorList>
            <person name="Wang J."/>
            <person name="Hu S."/>
            <person name="Hu X."/>
            <person name="Zhang B."/>
            <person name="Dong D."/>
            <person name="Zhang S."/>
            <person name="Zhao K."/>
            <person name="Wu D."/>
        </authorList>
    </citation>
    <scope>NUCLEOTIDE SEQUENCE [LARGE SCALE GENOMIC DNA]</scope>
    <source>
        <strain evidence="4">KNP414</strain>
    </source>
</reference>
<dbReference type="KEGG" id="pms:KNP414_02214"/>
<evidence type="ECO:0000313" key="4">
    <source>
        <dbReference type="Proteomes" id="UP000006620"/>
    </source>
</evidence>
<feature type="region of interest" description="Disordered" evidence="1">
    <location>
        <begin position="24"/>
        <end position="50"/>
    </location>
</feature>
<evidence type="ECO:0000256" key="1">
    <source>
        <dbReference type="SAM" id="MobiDB-lite"/>
    </source>
</evidence>